<dbReference type="InterPro" id="IPR000700">
    <property type="entry name" value="PAS-assoc_C"/>
</dbReference>
<dbReference type="CDD" id="cd00130">
    <property type="entry name" value="PAS"/>
    <property type="match status" value="2"/>
</dbReference>
<dbReference type="InterPro" id="IPR017927">
    <property type="entry name" value="FAD-bd_FR_type"/>
</dbReference>
<dbReference type="InterPro" id="IPR017938">
    <property type="entry name" value="Riboflavin_synthase-like_b-brl"/>
</dbReference>
<evidence type="ECO:0000256" key="4">
    <source>
        <dbReference type="ARBA" id="ARBA00022553"/>
    </source>
</evidence>
<dbReference type="Gene3D" id="3.40.50.80">
    <property type="entry name" value="Nucleotide-binding domain of ferredoxin-NADP reductase (FNR) module"/>
    <property type="match status" value="1"/>
</dbReference>
<evidence type="ECO:0000256" key="10">
    <source>
        <dbReference type="ARBA" id="ARBA00022989"/>
    </source>
</evidence>
<evidence type="ECO:0000259" key="16">
    <source>
        <dbReference type="PROSITE" id="PS51384"/>
    </source>
</evidence>
<evidence type="ECO:0000313" key="18">
    <source>
        <dbReference type="Proteomes" id="UP000176774"/>
    </source>
</evidence>
<dbReference type="PROSITE" id="PS51384">
    <property type="entry name" value="FAD_FR"/>
    <property type="match status" value="1"/>
</dbReference>
<comment type="catalytic activity">
    <reaction evidence="1">
        <text>ATP + protein L-histidine = ADP + protein N-phospho-L-histidine.</text>
        <dbReference type="EC" id="2.7.13.3"/>
    </reaction>
</comment>
<dbReference type="InterPro" id="IPR035965">
    <property type="entry name" value="PAS-like_dom_sf"/>
</dbReference>
<evidence type="ECO:0000256" key="8">
    <source>
        <dbReference type="ARBA" id="ARBA00022777"/>
    </source>
</evidence>
<protein>
    <recommendedName>
        <fullName evidence="3">histidine kinase</fullName>
        <ecNumber evidence="3">2.7.13.3</ecNumber>
    </recommendedName>
</protein>
<sequence length="783" mass="88254">MKFNDSLITKDVIATALMKSSFYDIALARRGSIASVKKIAKRTIEVAIKLPDNFDFIAGQYIWLQIPQLKYLDQRGNTRMFSIASSPSKKRQLDIVFRTSESGYKKTLIESVAGTEIIFSGPFGPLKLPEDSLRPVILVAGGIGVAPFLSMIRFSAEIFSRHNITLIWANPSNEEAIYVDELASIEKASANFNLVKVFGRLKNSHLKQIMESTINSNAVWYIVGPQSFVDSTTQFLHGSGVLPENIIFEEFYSQTPSELAFKKNIYAAPLLFAPMNPFFTVVKNASNHIIITDANGMILYANKGAENMTGYTFAEMKGSTPRLWGGLMPRDFYVKLWKTIKQDRQIFSGEIKNRRKNQEQYHAFVRISPIIDNNDTLVGFVATEEDITHLKEKEGGLKNIGMAFQNLLEDLRIEKSKVEVEKAKDEALLASIGDGIIATDKEGNIIIMNHAAVELLHESEANFLGKRIYEIVKMYNSKSTLVPTSERPIIIALSSGKSTTTATTTTHEIIYFYEKKNGIKFPVAITVTPIMLNKNIIGAIEVFRDITKEINIDKAKTEFVSLASHQLRTPSTAVKWNAEMLFDKKTGNLTKKQEKYLQEVYHGNERMIKLIDNLLSVSRLELGKIVPKEEIIDLKRLLEGVVAEQRPVILQKKFRFEIDQPKENVETVTDQLLVRMIFQNFISNAIKYTLEKGTITCALKKTNKKIIFLVKDNGVGIPEAAQKRIFEKLFRADNAMDINKEGNGLGMYMVKQITQTLGGEVWFESEEGKGTTFYLKIPLKGKV</sequence>
<keyword evidence="5" id="KW-0808">Transferase</keyword>
<dbReference type="FunFam" id="3.30.565.10:FF:000006">
    <property type="entry name" value="Sensor histidine kinase WalK"/>
    <property type="match status" value="1"/>
</dbReference>
<evidence type="ECO:0000256" key="7">
    <source>
        <dbReference type="ARBA" id="ARBA00022741"/>
    </source>
</evidence>
<feature type="domain" description="Histidine kinase" evidence="13">
    <location>
        <begin position="562"/>
        <end position="781"/>
    </location>
</feature>
<dbReference type="PROSITE" id="PS50112">
    <property type="entry name" value="PAS"/>
    <property type="match status" value="2"/>
</dbReference>
<dbReference type="InterPro" id="IPR050351">
    <property type="entry name" value="BphY/WalK/GraS-like"/>
</dbReference>
<keyword evidence="11" id="KW-0902">Two-component regulatory system</keyword>
<name>A0A1G2ICV6_9BACT</name>
<dbReference type="InterPro" id="IPR036890">
    <property type="entry name" value="HATPase_C_sf"/>
</dbReference>
<dbReference type="GO" id="GO:0016491">
    <property type="term" value="F:oxidoreductase activity"/>
    <property type="evidence" value="ECO:0007669"/>
    <property type="project" value="InterPro"/>
</dbReference>
<dbReference type="CDD" id="cd00082">
    <property type="entry name" value="HisKA"/>
    <property type="match status" value="1"/>
</dbReference>
<dbReference type="InterPro" id="IPR004358">
    <property type="entry name" value="Sig_transdc_His_kin-like_C"/>
</dbReference>
<proteinExistence type="predicted"/>
<evidence type="ECO:0000256" key="3">
    <source>
        <dbReference type="ARBA" id="ARBA00012438"/>
    </source>
</evidence>
<dbReference type="GO" id="GO:0030295">
    <property type="term" value="F:protein kinase activator activity"/>
    <property type="evidence" value="ECO:0007669"/>
    <property type="project" value="TreeGrafter"/>
</dbReference>
<dbReference type="GO" id="GO:0000155">
    <property type="term" value="F:phosphorelay sensor kinase activity"/>
    <property type="evidence" value="ECO:0007669"/>
    <property type="project" value="InterPro"/>
</dbReference>
<keyword evidence="4" id="KW-0597">Phosphoprotein</keyword>
<keyword evidence="10" id="KW-1133">Transmembrane helix</keyword>
<dbReference type="InterPro" id="IPR003661">
    <property type="entry name" value="HisK_dim/P_dom"/>
</dbReference>
<dbReference type="InterPro" id="IPR001610">
    <property type="entry name" value="PAC"/>
</dbReference>
<dbReference type="STRING" id="1802214.A2908_03515"/>
<feature type="domain" description="FAD-binding FR-type" evidence="16">
    <location>
        <begin position="26"/>
        <end position="129"/>
    </location>
</feature>
<dbReference type="PROSITE" id="PS50109">
    <property type="entry name" value="HIS_KIN"/>
    <property type="match status" value="1"/>
</dbReference>
<dbReference type="SMART" id="SM00086">
    <property type="entry name" value="PAC"/>
    <property type="match status" value="2"/>
</dbReference>
<reference evidence="17 18" key="1">
    <citation type="journal article" date="2016" name="Nat. Commun.">
        <title>Thousands of microbial genomes shed light on interconnected biogeochemical processes in an aquifer system.</title>
        <authorList>
            <person name="Anantharaman K."/>
            <person name="Brown C.T."/>
            <person name="Hug L.A."/>
            <person name="Sharon I."/>
            <person name="Castelle C.J."/>
            <person name="Probst A.J."/>
            <person name="Thomas B.C."/>
            <person name="Singh A."/>
            <person name="Wilkins M.J."/>
            <person name="Karaoz U."/>
            <person name="Brodie E.L."/>
            <person name="Williams K.H."/>
            <person name="Hubbard S.S."/>
            <person name="Banfield J.F."/>
        </authorList>
    </citation>
    <scope>NUCLEOTIDE SEQUENCE [LARGE SCALE GENOMIC DNA]</scope>
</reference>
<evidence type="ECO:0000259" key="15">
    <source>
        <dbReference type="PROSITE" id="PS50113"/>
    </source>
</evidence>
<organism evidence="17 18">
    <name type="scientific">Candidatus Staskawiczbacteria bacterium RIFCSPLOWO2_01_FULL_38_12b</name>
    <dbReference type="NCBI Taxonomy" id="1802214"/>
    <lineage>
        <taxon>Bacteria</taxon>
        <taxon>Candidatus Staskawicziibacteriota</taxon>
    </lineage>
</organism>
<evidence type="ECO:0000256" key="9">
    <source>
        <dbReference type="ARBA" id="ARBA00022840"/>
    </source>
</evidence>
<dbReference type="SUPFAM" id="SSF47384">
    <property type="entry name" value="Homodimeric domain of signal transducing histidine kinase"/>
    <property type="match status" value="1"/>
</dbReference>
<evidence type="ECO:0000256" key="1">
    <source>
        <dbReference type="ARBA" id="ARBA00000085"/>
    </source>
</evidence>
<feature type="domain" description="PAS" evidence="14">
    <location>
        <begin position="281"/>
        <end position="331"/>
    </location>
</feature>
<dbReference type="InterPro" id="IPR003594">
    <property type="entry name" value="HATPase_dom"/>
</dbReference>
<dbReference type="GO" id="GO:0005524">
    <property type="term" value="F:ATP binding"/>
    <property type="evidence" value="ECO:0007669"/>
    <property type="project" value="UniProtKB-KW"/>
</dbReference>
<dbReference type="InterPro" id="IPR039261">
    <property type="entry name" value="FNR_nucleotide-bd"/>
</dbReference>
<dbReference type="GO" id="GO:0016020">
    <property type="term" value="C:membrane"/>
    <property type="evidence" value="ECO:0007669"/>
    <property type="project" value="UniProtKB-SubCell"/>
</dbReference>
<dbReference type="NCBIfam" id="TIGR00229">
    <property type="entry name" value="sensory_box"/>
    <property type="match status" value="2"/>
</dbReference>
<evidence type="ECO:0000259" key="14">
    <source>
        <dbReference type="PROSITE" id="PS50112"/>
    </source>
</evidence>
<dbReference type="Pfam" id="PF02518">
    <property type="entry name" value="HATPase_c"/>
    <property type="match status" value="1"/>
</dbReference>
<dbReference type="PANTHER" id="PTHR42878:SF7">
    <property type="entry name" value="SENSOR HISTIDINE KINASE GLRK"/>
    <property type="match status" value="1"/>
</dbReference>
<dbReference type="InterPro" id="IPR000014">
    <property type="entry name" value="PAS"/>
</dbReference>
<dbReference type="Proteomes" id="UP000176774">
    <property type="component" value="Unassembled WGS sequence"/>
</dbReference>
<evidence type="ECO:0000259" key="13">
    <source>
        <dbReference type="PROSITE" id="PS50109"/>
    </source>
</evidence>
<accession>A0A1G2ICV6</accession>
<dbReference type="Pfam" id="PF00512">
    <property type="entry name" value="HisKA"/>
    <property type="match status" value="1"/>
</dbReference>
<evidence type="ECO:0000256" key="6">
    <source>
        <dbReference type="ARBA" id="ARBA00022692"/>
    </source>
</evidence>
<keyword evidence="9" id="KW-0067">ATP-binding</keyword>
<dbReference type="SMART" id="SM00387">
    <property type="entry name" value="HATPase_c"/>
    <property type="match status" value="1"/>
</dbReference>
<dbReference type="InterPro" id="IPR005467">
    <property type="entry name" value="His_kinase_dom"/>
</dbReference>
<feature type="domain" description="PAS" evidence="14">
    <location>
        <begin position="421"/>
        <end position="472"/>
    </location>
</feature>
<keyword evidence="6" id="KW-0812">Transmembrane</keyword>
<dbReference type="SUPFAM" id="SSF63380">
    <property type="entry name" value="Riboflavin synthase domain-like"/>
    <property type="match status" value="1"/>
</dbReference>
<dbReference type="Gene3D" id="3.30.565.10">
    <property type="entry name" value="Histidine kinase-like ATPase, C-terminal domain"/>
    <property type="match status" value="1"/>
</dbReference>
<dbReference type="GO" id="GO:0000156">
    <property type="term" value="F:phosphorelay response regulator activity"/>
    <property type="evidence" value="ECO:0007669"/>
    <property type="project" value="TreeGrafter"/>
</dbReference>
<feature type="domain" description="PAC" evidence="15">
    <location>
        <begin position="347"/>
        <end position="399"/>
    </location>
</feature>
<evidence type="ECO:0000256" key="11">
    <source>
        <dbReference type="ARBA" id="ARBA00023012"/>
    </source>
</evidence>
<dbReference type="SMART" id="SM00091">
    <property type="entry name" value="PAS"/>
    <property type="match status" value="2"/>
</dbReference>
<dbReference type="EC" id="2.7.13.3" evidence="3"/>
<evidence type="ECO:0000313" key="17">
    <source>
        <dbReference type="EMBL" id="OGZ72582.1"/>
    </source>
</evidence>
<dbReference type="Gene3D" id="2.40.30.10">
    <property type="entry name" value="Translation factors"/>
    <property type="match status" value="1"/>
</dbReference>
<keyword evidence="8" id="KW-0418">Kinase</keyword>
<keyword evidence="12" id="KW-0472">Membrane</keyword>
<comment type="caution">
    <text evidence="17">The sequence shown here is derived from an EMBL/GenBank/DDBJ whole genome shotgun (WGS) entry which is preliminary data.</text>
</comment>
<dbReference type="Pfam" id="PF00175">
    <property type="entry name" value="NAD_binding_1"/>
    <property type="match status" value="1"/>
</dbReference>
<dbReference type="Gene3D" id="1.10.287.130">
    <property type="match status" value="1"/>
</dbReference>
<keyword evidence="7" id="KW-0547">Nucleotide-binding</keyword>
<dbReference type="GO" id="GO:0007234">
    <property type="term" value="P:osmosensory signaling via phosphorelay pathway"/>
    <property type="evidence" value="ECO:0007669"/>
    <property type="project" value="TreeGrafter"/>
</dbReference>
<dbReference type="Pfam" id="PF13426">
    <property type="entry name" value="PAS_9"/>
    <property type="match status" value="2"/>
</dbReference>
<evidence type="ECO:0000256" key="12">
    <source>
        <dbReference type="ARBA" id="ARBA00023136"/>
    </source>
</evidence>
<comment type="subcellular location">
    <subcellularLocation>
        <location evidence="2">Membrane</location>
        <topology evidence="2">Multi-pass membrane protein</topology>
    </subcellularLocation>
</comment>
<dbReference type="CDD" id="cd00322">
    <property type="entry name" value="FNR_like"/>
    <property type="match status" value="1"/>
</dbReference>
<dbReference type="CDD" id="cd00075">
    <property type="entry name" value="HATPase"/>
    <property type="match status" value="1"/>
</dbReference>
<dbReference type="EMBL" id="MHPA01000024">
    <property type="protein sequence ID" value="OGZ72582.1"/>
    <property type="molecule type" value="Genomic_DNA"/>
</dbReference>
<dbReference type="InterPro" id="IPR001433">
    <property type="entry name" value="OxRdtase_FAD/NAD-bd"/>
</dbReference>
<dbReference type="InterPro" id="IPR036097">
    <property type="entry name" value="HisK_dim/P_sf"/>
</dbReference>
<dbReference type="PROSITE" id="PS50113">
    <property type="entry name" value="PAC"/>
    <property type="match status" value="1"/>
</dbReference>
<dbReference type="SUPFAM" id="SSF52343">
    <property type="entry name" value="Ferredoxin reductase-like, C-terminal NADP-linked domain"/>
    <property type="match status" value="1"/>
</dbReference>
<dbReference type="SMART" id="SM00388">
    <property type="entry name" value="HisKA"/>
    <property type="match status" value="1"/>
</dbReference>
<dbReference type="PRINTS" id="PR00344">
    <property type="entry name" value="BCTRLSENSOR"/>
</dbReference>
<dbReference type="SUPFAM" id="SSF55785">
    <property type="entry name" value="PYP-like sensor domain (PAS domain)"/>
    <property type="match status" value="2"/>
</dbReference>
<dbReference type="Gene3D" id="3.30.450.20">
    <property type="entry name" value="PAS domain"/>
    <property type="match status" value="2"/>
</dbReference>
<evidence type="ECO:0000256" key="5">
    <source>
        <dbReference type="ARBA" id="ARBA00022679"/>
    </source>
</evidence>
<dbReference type="PANTHER" id="PTHR42878">
    <property type="entry name" value="TWO-COMPONENT HISTIDINE KINASE"/>
    <property type="match status" value="1"/>
</dbReference>
<dbReference type="SUPFAM" id="SSF55874">
    <property type="entry name" value="ATPase domain of HSP90 chaperone/DNA topoisomerase II/histidine kinase"/>
    <property type="match status" value="1"/>
</dbReference>
<evidence type="ECO:0000256" key="2">
    <source>
        <dbReference type="ARBA" id="ARBA00004141"/>
    </source>
</evidence>
<gene>
    <name evidence="17" type="ORF">A2908_03515</name>
</gene>
<dbReference type="AlphaFoldDB" id="A0A1G2ICV6"/>